<organism evidence="6 7">
    <name type="scientific">Oceanicoccus sagamiensis</name>
    <dbReference type="NCBI Taxonomy" id="716816"/>
    <lineage>
        <taxon>Bacteria</taxon>
        <taxon>Pseudomonadati</taxon>
        <taxon>Pseudomonadota</taxon>
        <taxon>Gammaproteobacteria</taxon>
        <taxon>Cellvibrionales</taxon>
        <taxon>Spongiibacteraceae</taxon>
        <taxon>Oceanicoccus</taxon>
    </lineage>
</organism>
<dbReference type="GO" id="GO:0003700">
    <property type="term" value="F:DNA-binding transcription factor activity"/>
    <property type="evidence" value="ECO:0007669"/>
    <property type="project" value="TreeGrafter"/>
</dbReference>
<feature type="DNA-binding region" description="H-T-H motif" evidence="4">
    <location>
        <begin position="40"/>
        <end position="59"/>
    </location>
</feature>
<dbReference type="InterPro" id="IPR050109">
    <property type="entry name" value="HTH-type_TetR-like_transc_reg"/>
</dbReference>
<evidence type="ECO:0000313" key="7">
    <source>
        <dbReference type="Proteomes" id="UP000193450"/>
    </source>
</evidence>
<dbReference type="PANTHER" id="PTHR30055:SF226">
    <property type="entry name" value="HTH-TYPE TRANSCRIPTIONAL REGULATOR PKSA"/>
    <property type="match status" value="1"/>
</dbReference>
<dbReference type="PRINTS" id="PR00455">
    <property type="entry name" value="HTHTETR"/>
</dbReference>
<dbReference type="EMBL" id="CP019343">
    <property type="protein sequence ID" value="ARN75490.1"/>
    <property type="molecule type" value="Genomic_DNA"/>
</dbReference>
<dbReference type="PROSITE" id="PS50977">
    <property type="entry name" value="HTH_TETR_2"/>
    <property type="match status" value="1"/>
</dbReference>
<dbReference type="SUPFAM" id="SSF46689">
    <property type="entry name" value="Homeodomain-like"/>
    <property type="match status" value="1"/>
</dbReference>
<sequence length="209" mass="24269">MASRPDSERMTQAERTALSDKKMFEAAIELINERGTQKTTLKEIGERAGYSRGLANYRFGSKDGLMLELFERFDDRWKEHLGDYISNTHGLEAVRQASSALRDFLKKESKYLRAMYLLWYESLGHESDMRRLLAEHHDVYRHDARRWIEQGIEAGDIKPNTDAEQFAAQYCAFSFGIVYQWLVNAKSLDIDAVFDNYIKNTIELLANPQ</sequence>
<feature type="domain" description="HTH tetR-type" evidence="5">
    <location>
        <begin position="17"/>
        <end position="77"/>
    </location>
</feature>
<dbReference type="KEGG" id="osg:BST96_16055"/>
<accession>A0A1X9NBT2</accession>
<dbReference type="Gene3D" id="1.10.10.60">
    <property type="entry name" value="Homeodomain-like"/>
    <property type="match status" value="1"/>
</dbReference>
<dbReference type="STRING" id="716816.BST96_16055"/>
<dbReference type="Pfam" id="PF00440">
    <property type="entry name" value="TetR_N"/>
    <property type="match status" value="1"/>
</dbReference>
<gene>
    <name evidence="6" type="ORF">BST96_16055</name>
</gene>
<evidence type="ECO:0000313" key="6">
    <source>
        <dbReference type="EMBL" id="ARN75490.1"/>
    </source>
</evidence>
<keyword evidence="1" id="KW-0805">Transcription regulation</keyword>
<dbReference type="InterPro" id="IPR011075">
    <property type="entry name" value="TetR_C"/>
</dbReference>
<dbReference type="InterPro" id="IPR009057">
    <property type="entry name" value="Homeodomain-like_sf"/>
</dbReference>
<evidence type="ECO:0000256" key="3">
    <source>
        <dbReference type="ARBA" id="ARBA00023163"/>
    </source>
</evidence>
<keyword evidence="3" id="KW-0804">Transcription</keyword>
<dbReference type="RefSeq" id="WP_085759667.1">
    <property type="nucleotide sequence ID" value="NZ_CP019343.1"/>
</dbReference>
<dbReference type="PANTHER" id="PTHR30055">
    <property type="entry name" value="HTH-TYPE TRANSCRIPTIONAL REGULATOR RUTR"/>
    <property type="match status" value="1"/>
</dbReference>
<evidence type="ECO:0000256" key="2">
    <source>
        <dbReference type="ARBA" id="ARBA00023125"/>
    </source>
</evidence>
<protein>
    <submittedName>
        <fullName evidence="6">TetR family transcriptional regulator</fullName>
    </submittedName>
</protein>
<dbReference type="InterPro" id="IPR036271">
    <property type="entry name" value="Tet_transcr_reg_TetR-rel_C_sf"/>
</dbReference>
<dbReference type="Proteomes" id="UP000193450">
    <property type="component" value="Chromosome"/>
</dbReference>
<evidence type="ECO:0000259" key="5">
    <source>
        <dbReference type="PROSITE" id="PS50977"/>
    </source>
</evidence>
<reference evidence="6 7" key="1">
    <citation type="submission" date="2016-11" db="EMBL/GenBank/DDBJ databases">
        <title>Trade-off between light-utilization and light-protection in marine flavobacteria.</title>
        <authorList>
            <person name="Kumagai Y."/>
        </authorList>
    </citation>
    <scope>NUCLEOTIDE SEQUENCE [LARGE SCALE GENOMIC DNA]</scope>
    <source>
        <strain evidence="6 7">NBRC 107125</strain>
    </source>
</reference>
<proteinExistence type="predicted"/>
<dbReference type="GO" id="GO:0000976">
    <property type="term" value="F:transcription cis-regulatory region binding"/>
    <property type="evidence" value="ECO:0007669"/>
    <property type="project" value="TreeGrafter"/>
</dbReference>
<dbReference type="SUPFAM" id="SSF48498">
    <property type="entry name" value="Tetracyclin repressor-like, C-terminal domain"/>
    <property type="match status" value="1"/>
</dbReference>
<keyword evidence="2 4" id="KW-0238">DNA-binding</keyword>
<dbReference type="InterPro" id="IPR001647">
    <property type="entry name" value="HTH_TetR"/>
</dbReference>
<evidence type="ECO:0000256" key="1">
    <source>
        <dbReference type="ARBA" id="ARBA00023015"/>
    </source>
</evidence>
<evidence type="ECO:0000256" key="4">
    <source>
        <dbReference type="PROSITE-ProRule" id="PRU00335"/>
    </source>
</evidence>
<keyword evidence="7" id="KW-1185">Reference proteome</keyword>
<dbReference type="Pfam" id="PF16925">
    <property type="entry name" value="TetR_C_13"/>
    <property type="match status" value="1"/>
</dbReference>
<dbReference type="AlphaFoldDB" id="A0A1X9NBT2"/>
<name>A0A1X9NBT2_9GAMM</name>
<dbReference type="OrthoDB" id="5293556at2"/>
<dbReference type="Gene3D" id="1.10.357.10">
    <property type="entry name" value="Tetracycline Repressor, domain 2"/>
    <property type="match status" value="1"/>
</dbReference>